<sequence length="92" mass="10316">MRNRDLLKLGAACRRIQQGGAVDIWNDSWIPSLGGFQPRPKQLGLETQLVHLEALISPSGSWDSSMLFQLFLSFCGGRIRLSEPGEQLEGWF</sequence>
<proteinExistence type="predicted"/>
<evidence type="ECO:0000313" key="2">
    <source>
        <dbReference type="Proteomes" id="UP000237105"/>
    </source>
</evidence>
<name>A0A2P5DNB5_PARAD</name>
<keyword evidence="2" id="KW-1185">Reference proteome</keyword>
<dbReference type="AlphaFoldDB" id="A0A2P5DNB5"/>
<comment type="caution">
    <text evidence="1">The sequence shown here is derived from an EMBL/GenBank/DDBJ whole genome shotgun (WGS) entry which is preliminary data.</text>
</comment>
<protein>
    <submittedName>
        <fullName evidence="1">Uncharacterized protein</fullName>
    </submittedName>
</protein>
<evidence type="ECO:0000313" key="1">
    <source>
        <dbReference type="EMBL" id="PON74766.1"/>
    </source>
</evidence>
<reference evidence="2" key="1">
    <citation type="submission" date="2016-06" db="EMBL/GenBank/DDBJ databases">
        <title>Parallel loss of symbiosis genes in relatives of nitrogen-fixing non-legume Parasponia.</title>
        <authorList>
            <person name="Van Velzen R."/>
            <person name="Holmer R."/>
            <person name="Bu F."/>
            <person name="Rutten L."/>
            <person name="Van Zeijl A."/>
            <person name="Liu W."/>
            <person name="Santuari L."/>
            <person name="Cao Q."/>
            <person name="Sharma T."/>
            <person name="Shen D."/>
            <person name="Roswanjaya Y."/>
            <person name="Wardhani T."/>
            <person name="Kalhor M.S."/>
            <person name="Jansen J."/>
            <person name="Van den Hoogen J."/>
            <person name="Gungor B."/>
            <person name="Hartog M."/>
            <person name="Hontelez J."/>
            <person name="Verver J."/>
            <person name="Yang W.-C."/>
            <person name="Schijlen E."/>
            <person name="Repin R."/>
            <person name="Schilthuizen M."/>
            <person name="Schranz E."/>
            <person name="Heidstra R."/>
            <person name="Miyata K."/>
            <person name="Fedorova E."/>
            <person name="Kohlen W."/>
            <person name="Bisseling T."/>
            <person name="Smit S."/>
            <person name="Geurts R."/>
        </authorList>
    </citation>
    <scope>NUCLEOTIDE SEQUENCE [LARGE SCALE GENOMIC DNA]</scope>
    <source>
        <strain evidence="2">cv. WU1-14</strain>
    </source>
</reference>
<dbReference type="Proteomes" id="UP000237105">
    <property type="component" value="Unassembled WGS sequence"/>
</dbReference>
<dbReference type="EMBL" id="JXTB01000027">
    <property type="protein sequence ID" value="PON74766.1"/>
    <property type="molecule type" value="Genomic_DNA"/>
</dbReference>
<organism evidence="1 2">
    <name type="scientific">Parasponia andersonii</name>
    <name type="common">Sponia andersonii</name>
    <dbReference type="NCBI Taxonomy" id="3476"/>
    <lineage>
        <taxon>Eukaryota</taxon>
        <taxon>Viridiplantae</taxon>
        <taxon>Streptophyta</taxon>
        <taxon>Embryophyta</taxon>
        <taxon>Tracheophyta</taxon>
        <taxon>Spermatophyta</taxon>
        <taxon>Magnoliopsida</taxon>
        <taxon>eudicotyledons</taxon>
        <taxon>Gunneridae</taxon>
        <taxon>Pentapetalae</taxon>
        <taxon>rosids</taxon>
        <taxon>fabids</taxon>
        <taxon>Rosales</taxon>
        <taxon>Cannabaceae</taxon>
        <taxon>Parasponia</taxon>
    </lineage>
</organism>
<gene>
    <name evidence="1" type="ORF">PanWU01x14_048250</name>
</gene>
<accession>A0A2P5DNB5</accession>